<accession>A0A5B9DEE2</accession>
<evidence type="ECO:0000313" key="2">
    <source>
        <dbReference type="Proteomes" id="UP000321408"/>
    </source>
</evidence>
<dbReference type="EMBL" id="CP042905">
    <property type="protein sequence ID" value="QEE17462.1"/>
    <property type="molecule type" value="Genomic_DNA"/>
</dbReference>
<proteinExistence type="predicted"/>
<organism evidence="1 2">
    <name type="scientific">Promethearchaeum syntrophicum</name>
    <dbReference type="NCBI Taxonomy" id="2594042"/>
    <lineage>
        <taxon>Archaea</taxon>
        <taxon>Promethearchaeati</taxon>
        <taxon>Promethearchaeota</taxon>
        <taxon>Promethearchaeia</taxon>
        <taxon>Promethearchaeales</taxon>
        <taxon>Promethearchaeaceae</taxon>
        <taxon>Promethearchaeum</taxon>
    </lineage>
</organism>
<dbReference type="Proteomes" id="UP000321408">
    <property type="component" value="Chromosome"/>
</dbReference>
<dbReference type="AlphaFoldDB" id="A0A5B9DEE2"/>
<sequence>MSENNADFRKEVISYFRLNVYHNENEFLEWIPRNKARILDLMKERYNDHSIVELEQIMDDYYSKL</sequence>
<keyword evidence="2" id="KW-1185">Reference proteome</keyword>
<dbReference type="RefSeq" id="WP_147664356.1">
    <property type="nucleotide sequence ID" value="NZ_CP042905.2"/>
</dbReference>
<reference evidence="1 2" key="2">
    <citation type="journal article" date="2024" name="Int. J. Syst. Evol. Microbiol.">
        <title>Promethearchaeum syntrophicum gen. nov., sp. nov., an anaerobic, obligately syntrophic archaeon, the first isolate of the lineage 'Asgard' archaea, and proposal of the new archaeal phylum Promethearchaeota phyl. nov. and kingdom Promethearchaeati regn. nov.</title>
        <authorList>
            <person name="Imachi H."/>
            <person name="Nobu M.K."/>
            <person name="Kato S."/>
            <person name="Takaki Y."/>
            <person name="Miyazaki M."/>
            <person name="Miyata M."/>
            <person name="Ogawara M."/>
            <person name="Saito Y."/>
            <person name="Sakai S."/>
            <person name="Tahara Y.O."/>
            <person name="Takano Y."/>
            <person name="Tasumi E."/>
            <person name="Uematsu K."/>
            <person name="Yoshimura T."/>
            <person name="Itoh T."/>
            <person name="Ohkuma M."/>
            <person name="Takai K."/>
        </authorList>
    </citation>
    <scope>NUCLEOTIDE SEQUENCE [LARGE SCALE GENOMIC DNA]</scope>
    <source>
        <strain evidence="1 2">MK-D1</strain>
    </source>
</reference>
<evidence type="ECO:0000313" key="1">
    <source>
        <dbReference type="EMBL" id="QEE17462.1"/>
    </source>
</evidence>
<dbReference type="GeneID" id="41331268"/>
<name>A0A5B9DEE2_9ARCH</name>
<dbReference type="KEGG" id="psyt:DSAG12_03299"/>
<gene>
    <name evidence="1" type="ORF">DSAG12_03299</name>
</gene>
<reference evidence="1 2" key="1">
    <citation type="journal article" date="2020" name="Nature">
        <title>Isolation of an archaeon at the prokaryote-eukaryote interface.</title>
        <authorList>
            <person name="Imachi H."/>
            <person name="Nobu M.K."/>
            <person name="Nakahara N."/>
            <person name="Morono Y."/>
            <person name="Ogawara M."/>
            <person name="Takaki Y."/>
            <person name="Takano Y."/>
            <person name="Uematsu K."/>
            <person name="Ikuta T."/>
            <person name="Ito M."/>
            <person name="Matsui Y."/>
            <person name="Miyazaki M."/>
            <person name="Murata K."/>
            <person name="Saito Y."/>
            <person name="Sakai S."/>
            <person name="Song C."/>
            <person name="Tasumi E."/>
            <person name="Yamanaka Y."/>
            <person name="Yamaguchi T."/>
            <person name="Kamagata Y."/>
            <person name="Tamaki H."/>
            <person name="Takai K."/>
        </authorList>
    </citation>
    <scope>NUCLEOTIDE SEQUENCE [LARGE SCALE GENOMIC DNA]</scope>
    <source>
        <strain evidence="1 2">MK-D1</strain>
    </source>
</reference>
<protein>
    <submittedName>
        <fullName evidence="1">Uncharacterized protein</fullName>
    </submittedName>
</protein>